<proteinExistence type="predicted"/>
<protein>
    <submittedName>
        <fullName evidence="2">Uncharacterized protein</fullName>
    </submittedName>
</protein>
<evidence type="ECO:0000313" key="2">
    <source>
        <dbReference type="EMBL" id="CAD2080471.1"/>
    </source>
</evidence>
<keyword evidence="1" id="KW-0812">Transmembrane</keyword>
<organism evidence="2 3">
    <name type="scientific">Phocicoccus schoeneichii</name>
    <dbReference type="NCBI Taxonomy" id="1812261"/>
    <lineage>
        <taxon>Bacteria</taxon>
        <taxon>Bacillati</taxon>
        <taxon>Bacillota</taxon>
        <taxon>Bacilli</taxon>
        <taxon>Bacillales</taxon>
        <taxon>Salinicoccaceae</taxon>
        <taxon>Phocicoccus</taxon>
    </lineage>
</organism>
<feature type="transmembrane region" description="Helical" evidence="1">
    <location>
        <begin position="113"/>
        <end position="138"/>
    </location>
</feature>
<feature type="transmembrane region" description="Helical" evidence="1">
    <location>
        <begin position="87"/>
        <end position="107"/>
    </location>
</feature>
<keyword evidence="3" id="KW-1185">Reference proteome</keyword>
<sequence>MNQNVSDKVKFKASDIIYIVSIFMFLYPFVLATPHLISLMITAVKPDIGTIYLTFWYIFSYSWIIGLFIFVIGLLVSSKIKINKNIICLLIEGVLVLIAPFIGKWILIHISSYLLYGLLIFIIFPGLFSGHLSYYIILNKKFVIENRKEIFVSLITFILGNFTLAKSIASILQIK</sequence>
<evidence type="ECO:0000313" key="3">
    <source>
        <dbReference type="Proteomes" id="UP000521032"/>
    </source>
</evidence>
<evidence type="ECO:0000256" key="1">
    <source>
        <dbReference type="SAM" id="Phobius"/>
    </source>
</evidence>
<dbReference type="Proteomes" id="UP000521032">
    <property type="component" value="Unassembled WGS sequence"/>
</dbReference>
<accession>A0A6V7RQE1</accession>
<dbReference type="EMBL" id="CAJEWE010000016">
    <property type="protein sequence ID" value="CAD2080471.1"/>
    <property type="molecule type" value="Genomic_DNA"/>
</dbReference>
<feature type="transmembrane region" description="Helical" evidence="1">
    <location>
        <begin position="55"/>
        <end position="75"/>
    </location>
</feature>
<reference evidence="2 3" key="1">
    <citation type="submission" date="2020-07" db="EMBL/GenBank/DDBJ databases">
        <authorList>
            <person name="Criscuolo A."/>
        </authorList>
    </citation>
    <scope>NUCLEOTIDE SEQUENCE [LARGE SCALE GENOMIC DNA]</scope>
    <source>
        <strain evidence="3">CIP 111030</strain>
    </source>
</reference>
<dbReference type="RefSeq" id="WP_186088624.1">
    <property type="nucleotide sequence ID" value="NZ_BMDB01000002.1"/>
</dbReference>
<keyword evidence="1" id="KW-1133">Transmembrane helix</keyword>
<name>A0A6V7RQE1_9BACL</name>
<feature type="transmembrane region" description="Helical" evidence="1">
    <location>
        <begin position="150"/>
        <end position="172"/>
    </location>
</feature>
<feature type="transmembrane region" description="Helical" evidence="1">
    <location>
        <begin position="16"/>
        <end position="43"/>
    </location>
</feature>
<comment type="caution">
    <text evidence="2">The sequence shown here is derived from an EMBL/GenBank/DDBJ whole genome shotgun (WGS) entry which is preliminary data.</text>
</comment>
<dbReference type="AlphaFoldDB" id="A0A6V7RQE1"/>
<gene>
    <name evidence="2" type="ORF">JEOSCH030_01834</name>
</gene>
<keyword evidence="1" id="KW-0472">Membrane</keyword>